<dbReference type="InterPro" id="IPR051339">
    <property type="entry name" value="DnaJ_subfamily_B"/>
</dbReference>
<dbReference type="PRINTS" id="PR00625">
    <property type="entry name" value="JDOMAIN"/>
</dbReference>
<dbReference type="InterPro" id="IPR001623">
    <property type="entry name" value="DnaJ_domain"/>
</dbReference>
<keyword evidence="3" id="KW-1185">Reference proteome</keyword>
<evidence type="ECO:0000256" key="1">
    <source>
        <dbReference type="ARBA" id="ARBA00023186"/>
    </source>
</evidence>
<protein>
    <submittedName>
        <fullName evidence="4 5">DnaJ homolog subfamily B member 13-like isoform X1</fullName>
    </submittedName>
</protein>
<dbReference type="Gene3D" id="2.60.260.20">
    <property type="entry name" value="Urease metallochaperone UreE, N-terminal domain"/>
    <property type="match status" value="2"/>
</dbReference>
<dbReference type="SUPFAM" id="SSF49493">
    <property type="entry name" value="HSP40/DnaJ peptide-binding domain"/>
    <property type="match status" value="2"/>
</dbReference>
<organism evidence="3 4">
    <name type="scientific">Musca domestica</name>
    <name type="common">House fly</name>
    <dbReference type="NCBI Taxonomy" id="7370"/>
    <lineage>
        <taxon>Eukaryota</taxon>
        <taxon>Metazoa</taxon>
        <taxon>Ecdysozoa</taxon>
        <taxon>Arthropoda</taxon>
        <taxon>Hexapoda</taxon>
        <taxon>Insecta</taxon>
        <taxon>Pterygota</taxon>
        <taxon>Neoptera</taxon>
        <taxon>Endopterygota</taxon>
        <taxon>Diptera</taxon>
        <taxon>Brachycera</taxon>
        <taxon>Muscomorpha</taxon>
        <taxon>Muscoidea</taxon>
        <taxon>Muscidae</taxon>
        <taxon>Musca</taxon>
    </lineage>
</organism>
<sequence length="364" mass="42109">MKCAELDYYNVLNIPRNATKEDILKSYRKLAIKLFPYRDSQLIRDISGKDTDHISTHMSPLPIYRQWEYINMACDILGHDFRRSIYDRFGESALLKGIRLKDGYFPPYQYHGNHMKVYHDIFGKYSPYSDIIDSILVSSTPLIDNKTNGIGYRAKDPPIIKQIPLELEDVYFGCVKLMHVWREELVNAKDFRTEKLKKSLTLNIPPGVTAGTRFCFDEEGDRGPNKIPADIIFIVADAPHRRFQRRNQHDLIYVHEINLCQALTGFQFLVRTVDKRDLKISISEVVNPGFVKIVNGEGLPKCKSLDIVEARVPCRVAPKEHGDLIIEFKIVFPVYLTKEMKQLARRFFTELSSDESKETSKNCI</sequence>
<dbReference type="GeneID" id="101892642"/>
<evidence type="ECO:0000313" key="4">
    <source>
        <dbReference type="RefSeq" id="XP_058978788.1"/>
    </source>
</evidence>
<name>A0ABM3UZ61_MUSDO</name>
<dbReference type="Gene3D" id="1.10.287.110">
    <property type="entry name" value="DnaJ domain"/>
    <property type="match status" value="1"/>
</dbReference>
<dbReference type="RefSeq" id="XP_058978792.1">
    <property type="nucleotide sequence ID" value="XM_059122809.1"/>
</dbReference>
<evidence type="ECO:0000313" key="3">
    <source>
        <dbReference type="Proteomes" id="UP001652621"/>
    </source>
</evidence>
<dbReference type="PANTHER" id="PTHR24078">
    <property type="entry name" value="DNAJ HOMOLOG SUBFAMILY C MEMBER"/>
    <property type="match status" value="1"/>
</dbReference>
<proteinExistence type="predicted"/>
<dbReference type="CDD" id="cd06257">
    <property type="entry name" value="DnaJ"/>
    <property type="match status" value="1"/>
</dbReference>
<keyword evidence="1" id="KW-0143">Chaperone</keyword>
<dbReference type="RefSeq" id="XP_058978788.1">
    <property type="nucleotide sequence ID" value="XM_059122805.1"/>
</dbReference>
<dbReference type="InterPro" id="IPR002939">
    <property type="entry name" value="DnaJ_C"/>
</dbReference>
<evidence type="ECO:0000259" key="2">
    <source>
        <dbReference type="PROSITE" id="PS50076"/>
    </source>
</evidence>
<dbReference type="Pfam" id="PF00226">
    <property type="entry name" value="DnaJ"/>
    <property type="match status" value="1"/>
</dbReference>
<dbReference type="PROSITE" id="PS50076">
    <property type="entry name" value="DNAJ_2"/>
    <property type="match status" value="1"/>
</dbReference>
<dbReference type="SUPFAM" id="SSF46565">
    <property type="entry name" value="Chaperone J-domain"/>
    <property type="match status" value="1"/>
</dbReference>
<feature type="domain" description="J" evidence="2">
    <location>
        <begin position="7"/>
        <end position="90"/>
    </location>
</feature>
<gene>
    <name evidence="4" type="primary">LOC101892642</name>
    <name evidence="5" type="synonym">LOC131802462</name>
</gene>
<dbReference type="InterPro" id="IPR036869">
    <property type="entry name" value="J_dom_sf"/>
</dbReference>
<dbReference type="Proteomes" id="UP001652621">
    <property type="component" value="Unplaced"/>
</dbReference>
<evidence type="ECO:0000313" key="5">
    <source>
        <dbReference type="RefSeq" id="XP_058978792.1"/>
    </source>
</evidence>
<dbReference type="Pfam" id="PF01556">
    <property type="entry name" value="DnaJ_C"/>
    <property type="match status" value="1"/>
</dbReference>
<dbReference type="PANTHER" id="PTHR24078:SF519">
    <property type="entry name" value="DNAJ HOMOLOG SUBFAMILY B MEMBER 13"/>
    <property type="match status" value="1"/>
</dbReference>
<dbReference type="CDD" id="cd10747">
    <property type="entry name" value="DnaJ_C"/>
    <property type="match status" value="1"/>
</dbReference>
<reference evidence="4 5" key="1">
    <citation type="submission" date="2025-05" db="UniProtKB">
        <authorList>
            <consortium name="RefSeq"/>
        </authorList>
    </citation>
    <scope>IDENTIFICATION</scope>
    <source>
        <strain evidence="4 5">Aabys</strain>
        <tissue evidence="4 5">Whole body</tissue>
    </source>
</reference>
<dbReference type="InterPro" id="IPR008971">
    <property type="entry name" value="HSP40/DnaJ_pept-bd"/>
</dbReference>
<accession>A0ABM3UZ61</accession>